<name>A0ABY6TSH8_BIOOC</name>
<evidence type="ECO:0000313" key="2">
    <source>
        <dbReference type="Proteomes" id="UP000766486"/>
    </source>
</evidence>
<proteinExistence type="predicted"/>
<evidence type="ECO:0008006" key="3">
    <source>
        <dbReference type="Google" id="ProtNLM"/>
    </source>
</evidence>
<gene>
    <name evidence="1" type="ORF">CLO192961_LOCUS59027</name>
</gene>
<dbReference type="InterPro" id="IPR036864">
    <property type="entry name" value="Zn2-C6_fun-type_DNA-bd_sf"/>
</dbReference>
<protein>
    <recommendedName>
        <fullName evidence="3">Zn(2)-C6 fungal-type domain-containing protein</fullName>
    </recommendedName>
</protein>
<comment type="caution">
    <text evidence="1">The sequence shown here is derived from an EMBL/GenBank/DDBJ whole genome shotgun (WGS) entry which is preliminary data.</text>
</comment>
<accession>A0ABY6TSH8</accession>
<dbReference type="EMBL" id="CABFNS010000423">
    <property type="protein sequence ID" value="VUC21595.1"/>
    <property type="molecule type" value="Genomic_DNA"/>
</dbReference>
<dbReference type="Proteomes" id="UP000766486">
    <property type="component" value="Unassembled WGS sequence"/>
</dbReference>
<sequence>MEKTTKRRQNHACDQCRKSKRACDTRVFPGARNYRTASYPGQFAQDEIRAPSCTYCLKTKKKCTFVWAQSQLR</sequence>
<feature type="non-terminal residue" evidence="1">
    <location>
        <position position="73"/>
    </location>
</feature>
<keyword evidence="2" id="KW-1185">Reference proteome</keyword>
<evidence type="ECO:0000313" key="1">
    <source>
        <dbReference type="EMBL" id="VUC21595.1"/>
    </source>
</evidence>
<reference evidence="1 2" key="1">
    <citation type="submission" date="2019-06" db="EMBL/GenBank/DDBJ databases">
        <authorList>
            <person name="Broberg M."/>
        </authorList>
    </citation>
    <scope>NUCLEOTIDE SEQUENCE [LARGE SCALE GENOMIC DNA]</scope>
</reference>
<dbReference type="Gene3D" id="4.10.240.10">
    <property type="entry name" value="Zn(2)-C6 fungal-type DNA-binding domain"/>
    <property type="match status" value="1"/>
</dbReference>
<organism evidence="1 2">
    <name type="scientific">Bionectria ochroleuca</name>
    <name type="common">Gliocladium roseum</name>
    <dbReference type="NCBI Taxonomy" id="29856"/>
    <lineage>
        <taxon>Eukaryota</taxon>
        <taxon>Fungi</taxon>
        <taxon>Dikarya</taxon>
        <taxon>Ascomycota</taxon>
        <taxon>Pezizomycotina</taxon>
        <taxon>Sordariomycetes</taxon>
        <taxon>Hypocreomycetidae</taxon>
        <taxon>Hypocreales</taxon>
        <taxon>Bionectriaceae</taxon>
        <taxon>Clonostachys</taxon>
    </lineage>
</organism>
<dbReference type="SUPFAM" id="SSF57701">
    <property type="entry name" value="Zn2/Cys6 DNA-binding domain"/>
    <property type="match status" value="1"/>
</dbReference>